<feature type="compositionally biased region" description="Basic and acidic residues" evidence="3">
    <location>
        <begin position="49"/>
        <end position="73"/>
    </location>
</feature>
<comment type="similarity">
    <text evidence="1">Belongs to the deoxyhypusine synthase family.</text>
</comment>
<feature type="compositionally biased region" description="Polar residues" evidence="3">
    <location>
        <begin position="1"/>
        <end position="11"/>
    </location>
</feature>
<sequence>MQTSAGRTASGGTAKETPEIQPHTAERQSTSVHPHQTGAFKHSAVAHHPMSDHEETAGGHKETADDHEVAESDHEADEGGYEMPHREEFQHDPLGHAEVHGGMTVGELVEQYGHAGIGAADVHEAADIYAEMLADEDCTVFMSLAGAMVPAGMRKVVSDLIRDGYVDALVTTGANLTHDAIEAIGGKHHHGQAHPDPSSSHSNGSREHAAGHHDEKTNREHDETLRDEEVDRIYNVYLPQEYFALFESHLRDEVFPPLEEEGLVSIERLCRELGRANSEVNEREGIEEDAGVAAAAYESDVPIYCPAVQDSVLGLQAWMYSQTSSFSLDALSDMTPLTDLAYDADKAGCLLVGGGVPKNFTLQTMLVTPGAYDYGVQITMDPAATGGLSGATLDEARSWGKLEKDARNTTVLGDATIMLPLLVAAARERLD</sequence>
<dbReference type="Proteomes" id="UP000011550">
    <property type="component" value="Unassembled WGS sequence"/>
</dbReference>
<name>M0IJH5_9EURY</name>
<dbReference type="GO" id="GO:0034038">
    <property type="term" value="F:deoxyhypusine synthase activity"/>
    <property type="evidence" value="ECO:0007669"/>
    <property type="project" value="UniProtKB-EC"/>
</dbReference>
<reference evidence="4 5" key="1">
    <citation type="journal article" date="2014" name="PLoS Genet.">
        <title>Phylogenetically driven sequencing of extremely halophilic archaea reveals strategies for static and dynamic osmo-response.</title>
        <authorList>
            <person name="Becker E.A."/>
            <person name="Seitzer P.M."/>
            <person name="Tritt A."/>
            <person name="Larsen D."/>
            <person name="Krusor M."/>
            <person name="Yao A.I."/>
            <person name="Wu D."/>
            <person name="Madern D."/>
            <person name="Eisen J.A."/>
            <person name="Darling A.E."/>
            <person name="Facciotti M.T."/>
        </authorList>
    </citation>
    <scope>NUCLEOTIDE SEQUENCE [LARGE SCALE GENOMIC DNA]</scope>
    <source>
        <strain evidence="4 5">ATCC BAA-1512</strain>
    </source>
</reference>
<protein>
    <submittedName>
        <fullName evidence="4">Deoxyhypusine synthase</fullName>
        <ecNumber evidence="4">2.5.1.46</ecNumber>
    </submittedName>
</protein>
<dbReference type="EMBL" id="AOLN01000006">
    <property type="protein sequence ID" value="ELZ96905.1"/>
    <property type="molecule type" value="Genomic_DNA"/>
</dbReference>
<evidence type="ECO:0000256" key="3">
    <source>
        <dbReference type="SAM" id="MobiDB-lite"/>
    </source>
</evidence>
<dbReference type="GO" id="GO:0005737">
    <property type="term" value="C:cytoplasm"/>
    <property type="evidence" value="ECO:0007669"/>
    <property type="project" value="TreeGrafter"/>
</dbReference>
<dbReference type="EC" id="2.5.1.46" evidence="4"/>
<feature type="region of interest" description="Disordered" evidence="3">
    <location>
        <begin position="1"/>
        <end position="81"/>
    </location>
</feature>
<accession>M0IJH5</accession>
<dbReference type="Gene3D" id="3.40.910.10">
    <property type="entry name" value="Deoxyhypusine synthase"/>
    <property type="match status" value="1"/>
</dbReference>
<dbReference type="InterPro" id="IPR036982">
    <property type="entry name" value="Deoxyhypusine_synthase_sf"/>
</dbReference>
<dbReference type="PANTHER" id="PTHR11703">
    <property type="entry name" value="DEOXYHYPUSINE SYNTHASE"/>
    <property type="match status" value="1"/>
</dbReference>
<dbReference type="PATRIC" id="fig|662479.7.peg.819"/>
<evidence type="ECO:0000313" key="4">
    <source>
        <dbReference type="EMBL" id="ELZ96905.1"/>
    </source>
</evidence>
<comment type="caution">
    <text evidence="4">The sequence shown here is derived from an EMBL/GenBank/DDBJ whole genome shotgun (WGS) entry which is preliminary data.</text>
</comment>
<dbReference type="Pfam" id="PF01916">
    <property type="entry name" value="DS"/>
    <property type="match status" value="1"/>
</dbReference>
<dbReference type="InterPro" id="IPR029035">
    <property type="entry name" value="DHS-like_NAD/FAD-binding_dom"/>
</dbReference>
<keyword evidence="5" id="KW-1185">Reference proteome</keyword>
<dbReference type="SUPFAM" id="SSF52467">
    <property type="entry name" value="DHS-like NAD/FAD-binding domain"/>
    <property type="match status" value="1"/>
</dbReference>
<evidence type="ECO:0000256" key="2">
    <source>
        <dbReference type="ARBA" id="ARBA00022679"/>
    </source>
</evidence>
<dbReference type="STRING" id="662479.C440_03988"/>
<organism evidence="4 5">
    <name type="scientific">Haloferax mucosum ATCC BAA-1512</name>
    <dbReference type="NCBI Taxonomy" id="662479"/>
    <lineage>
        <taxon>Archaea</taxon>
        <taxon>Methanobacteriati</taxon>
        <taxon>Methanobacteriota</taxon>
        <taxon>Stenosarchaea group</taxon>
        <taxon>Halobacteria</taxon>
        <taxon>Halobacteriales</taxon>
        <taxon>Haloferacaceae</taxon>
        <taxon>Haloferax</taxon>
    </lineage>
</organism>
<feature type="region of interest" description="Disordered" evidence="3">
    <location>
        <begin position="187"/>
        <end position="226"/>
    </location>
</feature>
<evidence type="ECO:0000313" key="5">
    <source>
        <dbReference type="Proteomes" id="UP000011550"/>
    </source>
</evidence>
<dbReference type="NCBIfam" id="NF002630">
    <property type="entry name" value="PRK02301.1"/>
    <property type="match status" value="1"/>
</dbReference>
<keyword evidence="2 4" id="KW-0808">Transferase</keyword>
<dbReference type="InterPro" id="IPR002773">
    <property type="entry name" value="Deoxyhypusine_synthase"/>
</dbReference>
<gene>
    <name evidence="4" type="ORF">C440_03988</name>
</gene>
<feature type="compositionally biased region" description="Basic and acidic residues" evidence="3">
    <location>
        <begin position="204"/>
        <end position="226"/>
    </location>
</feature>
<dbReference type="PANTHER" id="PTHR11703:SF2">
    <property type="entry name" value="DEOXYHYPUSINE SYNTHASE-LIKE PROTEIN"/>
    <property type="match status" value="1"/>
</dbReference>
<proteinExistence type="inferred from homology"/>
<dbReference type="AlphaFoldDB" id="M0IJH5"/>
<evidence type="ECO:0000256" key="1">
    <source>
        <dbReference type="ARBA" id="ARBA00009892"/>
    </source>
</evidence>